<dbReference type="AlphaFoldDB" id="A0A9D3V920"/>
<organism evidence="1 2">
    <name type="scientific">Gossypium stocksii</name>
    <dbReference type="NCBI Taxonomy" id="47602"/>
    <lineage>
        <taxon>Eukaryota</taxon>
        <taxon>Viridiplantae</taxon>
        <taxon>Streptophyta</taxon>
        <taxon>Embryophyta</taxon>
        <taxon>Tracheophyta</taxon>
        <taxon>Spermatophyta</taxon>
        <taxon>Magnoliopsida</taxon>
        <taxon>eudicotyledons</taxon>
        <taxon>Gunneridae</taxon>
        <taxon>Pentapetalae</taxon>
        <taxon>rosids</taxon>
        <taxon>malvids</taxon>
        <taxon>Malvales</taxon>
        <taxon>Malvaceae</taxon>
        <taxon>Malvoideae</taxon>
        <taxon>Gossypium</taxon>
    </lineage>
</organism>
<gene>
    <name evidence="1" type="ORF">J1N35_026289</name>
</gene>
<reference evidence="1 2" key="1">
    <citation type="journal article" date="2021" name="Plant Biotechnol. J.">
        <title>Multi-omics assisted identification of the key and species-specific regulatory components of drought-tolerant mechanisms in Gossypium stocksii.</title>
        <authorList>
            <person name="Yu D."/>
            <person name="Ke L."/>
            <person name="Zhang D."/>
            <person name="Wu Y."/>
            <person name="Sun Y."/>
            <person name="Mei J."/>
            <person name="Sun J."/>
            <person name="Sun Y."/>
        </authorList>
    </citation>
    <scope>NUCLEOTIDE SEQUENCE [LARGE SCALE GENOMIC DNA]</scope>
    <source>
        <strain evidence="2">cv. E1</strain>
        <tissue evidence="1">Leaf</tissue>
    </source>
</reference>
<evidence type="ECO:0000313" key="1">
    <source>
        <dbReference type="EMBL" id="KAH1073961.1"/>
    </source>
</evidence>
<proteinExistence type="predicted"/>
<keyword evidence="2" id="KW-1185">Reference proteome</keyword>
<name>A0A9D3V920_9ROSI</name>
<comment type="caution">
    <text evidence="1">The sequence shown here is derived from an EMBL/GenBank/DDBJ whole genome shotgun (WGS) entry which is preliminary data.</text>
</comment>
<dbReference type="Proteomes" id="UP000828251">
    <property type="component" value="Unassembled WGS sequence"/>
</dbReference>
<protein>
    <submittedName>
        <fullName evidence="1">Uncharacterized protein</fullName>
    </submittedName>
</protein>
<evidence type="ECO:0000313" key="2">
    <source>
        <dbReference type="Proteomes" id="UP000828251"/>
    </source>
</evidence>
<sequence>MQSTINKENKLEPKEEKLYELGSMIVSFAKATMKHKQKGLMLVDINITG</sequence>
<accession>A0A9D3V920</accession>
<dbReference type="EMBL" id="JAIQCV010000008">
    <property type="protein sequence ID" value="KAH1073961.1"/>
    <property type="molecule type" value="Genomic_DNA"/>
</dbReference>